<dbReference type="InterPro" id="IPR019557">
    <property type="entry name" value="AminoTfrase-like_pln_mobile"/>
</dbReference>
<feature type="region of interest" description="Disordered" evidence="1">
    <location>
        <begin position="269"/>
        <end position="288"/>
    </location>
</feature>
<dbReference type="eggNOG" id="ENOG502SHGI">
    <property type="taxonomic scope" value="Eukaryota"/>
</dbReference>
<sequence length="323" mass="36755">MADAGLIFAFVKRWHRETNSFHLPFGEMFILLDDVATLLHISPHGKFFDASVNMNTNNAAIVAHEYLGATWEKTLVEINYNKCPQYRLQWLCDLYSRLIRTNQFECATRTYMLHLVDSPIFADKTHTRVEAKYISLFIDLDRCQEYSWATAILVFLYDNLGDGAVHDTRQLGGGLMTYHRRIDALLLKDVVFTPYDDDRANHPFVSILTFSEYLRCGGVSVPYLPERCLRQFGRIQCDVPPVTADYYAWYISVSHPLILPPSTVAPSSRPTVVAHGPSSSVHAGPSSTQDRRAAELVRRAINLVAPFSELHDILHELSLLYDD</sequence>
<protein>
    <submittedName>
        <fullName evidence="4">Protein MAIN-LIKE 1-like</fullName>
    </submittedName>
</protein>
<keyword evidence="3" id="KW-1185">Reference proteome</keyword>
<dbReference type="RefSeq" id="XP_012573485.1">
    <property type="nucleotide sequence ID" value="XM_012718031.1"/>
</dbReference>
<dbReference type="PaxDb" id="3827-XP_004487876.1"/>
<reference evidence="3" key="1">
    <citation type="journal article" date="2013" name="Nat. Biotechnol.">
        <title>Draft genome sequence of chickpea (Cicer arietinum) provides a resource for trait improvement.</title>
        <authorList>
            <person name="Varshney R.K."/>
            <person name="Song C."/>
            <person name="Saxena R.K."/>
            <person name="Azam S."/>
            <person name="Yu S."/>
            <person name="Sharpe A.G."/>
            <person name="Cannon S."/>
            <person name="Baek J."/>
            <person name="Rosen B.D."/>
            <person name="Tar'an B."/>
            <person name="Millan T."/>
            <person name="Zhang X."/>
            <person name="Ramsay L.D."/>
            <person name="Iwata A."/>
            <person name="Wang Y."/>
            <person name="Nelson W."/>
            <person name="Farmer A.D."/>
            <person name="Gaur P.M."/>
            <person name="Soderlund C."/>
            <person name="Penmetsa R.V."/>
            <person name="Xu C."/>
            <person name="Bharti A.K."/>
            <person name="He W."/>
            <person name="Winter P."/>
            <person name="Zhao S."/>
            <person name="Hane J.K."/>
            <person name="Carrasquilla-Garcia N."/>
            <person name="Condie J.A."/>
            <person name="Upadhyaya H.D."/>
            <person name="Luo M.C."/>
            <person name="Thudi M."/>
            <person name="Gowda C.L."/>
            <person name="Singh N.P."/>
            <person name="Lichtenzveig J."/>
            <person name="Gali K.K."/>
            <person name="Rubio J."/>
            <person name="Nadarajan N."/>
            <person name="Dolezel J."/>
            <person name="Bansal K.C."/>
            <person name="Xu X."/>
            <person name="Edwards D."/>
            <person name="Zhang G."/>
            <person name="Kahl G."/>
            <person name="Gil J."/>
            <person name="Singh K.B."/>
            <person name="Datta S.K."/>
            <person name="Jackson S.A."/>
            <person name="Wang J."/>
            <person name="Cook D.R."/>
        </authorList>
    </citation>
    <scope>NUCLEOTIDE SEQUENCE [LARGE SCALE GENOMIC DNA]</scope>
    <source>
        <strain evidence="3">cv. CDC Frontier</strain>
    </source>
</reference>
<proteinExistence type="predicted"/>
<dbReference type="GO" id="GO:0010073">
    <property type="term" value="P:meristem maintenance"/>
    <property type="evidence" value="ECO:0007669"/>
    <property type="project" value="InterPro"/>
</dbReference>
<evidence type="ECO:0000259" key="2">
    <source>
        <dbReference type="Pfam" id="PF10536"/>
    </source>
</evidence>
<evidence type="ECO:0000313" key="3">
    <source>
        <dbReference type="Proteomes" id="UP000087171"/>
    </source>
</evidence>
<organism evidence="3 4">
    <name type="scientific">Cicer arietinum</name>
    <name type="common">Chickpea</name>
    <name type="synonym">Garbanzo</name>
    <dbReference type="NCBI Taxonomy" id="3827"/>
    <lineage>
        <taxon>Eukaryota</taxon>
        <taxon>Viridiplantae</taxon>
        <taxon>Streptophyta</taxon>
        <taxon>Embryophyta</taxon>
        <taxon>Tracheophyta</taxon>
        <taxon>Spermatophyta</taxon>
        <taxon>Magnoliopsida</taxon>
        <taxon>eudicotyledons</taxon>
        <taxon>Gunneridae</taxon>
        <taxon>Pentapetalae</taxon>
        <taxon>rosids</taxon>
        <taxon>fabids</taxon>
        <taxon>Fabales</taxon>
        <taxon>Fabaceae</taxon>
        <taxon>Papilionoideae</taxon>
        <taxon>50 kb inversion clade</taxon>
        <taxon>NPAAA clade</taxon>
        <taxon>Hologalegina</taxon>
        <taxon>IRL clade</taxon>
        <taxon>Cicereae</taxon>
        <taxon>Cicer</taxon>
    </lineage>
</organism>
<reference evidence="4" key="2">
    <citation type="submission" date="2025-08" db="UniProtKB">
        <authorList>
            <consortium name="RefSeq"/>
        </authorList>
    </citation>
    <scope>IDENTIFICATION</scope>
    <source>
        <tissue evidence="4">Etiolated seedlings</tissue>
    </source>
</reference>
<dbReference type="Pfam" id="PF10536">
    <property type="entry name" value="PMD"/>
    <property type="match status" value="1"/>
</dbReference>
<dbReference type="PANTHER" id="PTHR46033:SF8">
    <property type="entry name" value="PROTEIN MAINTENANCE OF MERISTEMS-LIKE"/>
    <property type="match status" value="1"/>
</dbReference>
<gene>
    <name evidence="4" type="primary">LOC101498657</name>
</gene>
<name>A0A1S3ECB9_CICAR</name>
<evidence type="ECO:0000256" key="1">
    <source>
        <dbReference type="SAM" id="MobiDB-lite"/>
    </source>
</evidence>
<dbReference type="STRING" id="3827.A0A1S3ECB9"/>
<accession>A0A1S3ECB9</accession>
<dbReference type="AlphaFoldDB" id="A0A1S3ECB9"/>
<dbReference type="Proteomes" id="UP000087171">
    <property type="component" value="Chromosome Ca1"/>
</dbReference>
<dbReference type="InterPro" id="IPR044824">
    <property type="entry name" value="MAIN-like"/>
</dbReference>
<feature type="compositionally biased region" description="Polar residues" evidence="1">
    <location>
        <begin position="277"/>
        <end position="288"/>
    </location>
</feature>
<evidence type="ECO:0000313" key="4">
    <source>
        <dbReference type="RefSeq" id="XP_012573485.1"/>
    </source>
</evidence>
<feature type="domain" description="Aminotransferase-like plant mobile" evidence="2">
    <location>
        <begin position="3"/>
        <end position="166"/>
    </location>
</feature>
<dbReference type="PANTHER" id="PTHR46033">
    <property type="entry name" value="PROTEIN MAIN-LIKE 2"/>
    <property type="match status" value="1"/>
</dbReference>